<evidence type="ECO:0000256" key="2">
    <source>
        <dbReference type="SAM" id="Phobius"/>
    </source>
</evidence>
<name>A0A067D7C6_CITSI</name>
<dbReference type="eggNOG" id="ENOG502S5K9">
    <property type="taxonomic scope" value="Eukaryota"/>
</dbReference>
<dbReference type="AlphaFoldDB" id="A0A067D7C6"/>
<gene>
    <name evidence="3" type="ORF">CISIN_1g034669mg</name>
</gene>
<protein>
    <submittedName>
        <fullName evidence="3">Uncharacterized protein</fullName>
    </submittedName>
</protein>
<accession>A0A067D7C6</accession>
<dbReference type="EMBL" id="KK790650">
    <property type="protein sequence ID" value="KDO37460.1"/>
    <property type="molecule type" value="Genomic_DNA"/>
</dbReference>
<evidence type="ECO:0000313" key="3">
    <source>
        <dbReference type="EMBL" id="KDO37460.1"/>
    </source>
</evidence>
<dbReference type="SMR" id="A0A067D7C6"/>
<feature type="transmembrane region" description="Helical" evidence="2">
    <location>
        <begin position="17"/>
        <end position="36"/>
    </location>
</feature>
<dbReference type="Proteomes" id="UP000027120">
    <property type="component" value="Unassembled WGS sequence"/>
</dbReference>
<evidence type="ECO:0000313" key="4">
    <source>
        <dbReference type="Proteomes" id="UP000027120"/>
    </source>
</evidence>
<sequence>MLDFGEELTRETLKIPWLIWIQIIVLLLLVILLYCFSLFPLDLSQEGTCNNTNTSTTLPSSSSSSSAPVVLKQNTTTFRNHLQPSQV</sequence>
<dbReference type="PaxDb" id="2711-XP_006493839.1"/>
<feature type="compositionally biased region" description="Low complexity" evidence="1">
    <location>
        <begin position="50"/>
        <end position="66"/>
    </location>
</feature>
<keyword evidence="2" id="KW-0472">Membrane</keyword>
<proteinExistence type="predicted"/>
<keyword evidence="2" id="KW-0812">Transmembrane</keyword>
<organism evidence="3 4">
    <name type="scientific">Citrus sinensis</name>
    <name type="common">Sweet orange</name>
    <name type="synonym">Citrus aurantium var. sinensis</name>
    <dbReference type="NCBI Taxonomy" id="2711"/>
    <lineage>
        <taxon>Eukaryota</taxon>
        <taxon>Viridiplantae</taxon>
        <taxon>Streptophyta</taxon>
        <taxon>Embryophyta</taxon>
        <taxon>Tracheophyta</taxon>
        <taxon>Spermatophyta</taxon>
        <taxon>Magnoliopsida</taxon>
        <taxon>eudicotyledons</taxon>
        <taxon>Gunneridae</taxon>
        <taxon>Pentapetalae</taxon>
        <taxon>rosids</taxon>
        <taxon>malvids</taxon>
        <taxon>Sapindales</taxon>
        <taxon>Rutaceae</taxon>
        <taxon>Aurantioideae</taxon>
        <taxon>Citrus</taxon>
    </lineage>
</organism>
<keyword evidence="2" id="KW-1133">Transmembrane helix</keyword>
<keyword evidence="4" id="KW-1185">Reference proteome</keyword>
<reference evidence="3 4" key="1">
    <citation type="submission" date="2014-04" db="EMBL/GenBank/DDBJ databases">
        <authorList>
            <consortium name="International Citrus Genome Consortium"/>
            <person name="Gmitter F."/>
            <person name="Chen C."/>
            <person name="Farmerie W."/>
            <person name="Harkins T."/>
            <person name="Desany B."/>
            <person name="Mohiuddin M."/>
            <person name="Kodira C."/>
            <person name="Borodovsky M."/>
            <person name="Lomsadze A."/>
            <person name="Burns P."/>
            <person name="Jenkins J."/>
            <person name="Prochnik S."/>
            <person name="Shu S."/>
            <person name="Chapman J."/>
            <person name="Pitluck S."/>
            <person name="Schmutz J."/>
            <person name="Rokhsar D."/>
        </authorList>
    </citation>
    <scope>NUCLEOTIDE SEQUENCE</scope>
</reference>
<feature type="region of interest" description="Disordered" evidence="1">
    <location>
        <begin position="50"/>
        <end position="69"/>
    </location>
</feature>
<evidence type="ECO:0000256" key="1">
    <source>
        <dbReference type="SAM" id="MobiDB-lite"/>
    </source>
</evidence>